<evidence type="ECO:0000256" key="1">
    <source>
        <dbReference type="ARBA" id="ARBA00022857"/>
    </source>
</evidence>
<keyword evidence="1" id="KW-0521">NADP</keyword>
<keyword evidence="2" id="KW-0560">Oxidoreductase</keyword>
<evidence type="ECO:0000256" key="2">
    <source>
        <dbReference type="ARBA" id="ARBA00023002"/>
    </source>
</evidence>
<dbReference type="PANTHER" id="PTHR10366">
    <property type="entry name" value="NAD DEPENDENT EPIMERASE/DEHYDRATASE"/>
    <property type="match status" value="1"/>
</dbReference>
<dbReference type="EMBL" id="ASHM01012893">
    <property type="protein sequence ID" value="PNX94858.1"/>
    <property type="molecule type" value="Genomic_DNA"/>
</dbReference>
<protein>
    <submittedName>
        <fullName evidence="3">Cinnamoyl-CoA reductase</fullName>
    </submittedName>
</protein>
<accession>A0A2K3MVK3</accession>
<dbReference type="PANTHER" id="PTHR10366:SF483">
    <property type="entry name" value="CINNAMOYL COA REDUCTASE-LIKE PROTEIN"/>
    <property type="match status" value="1"/>
</dbReference>
<dbReference type="GO" id="GO:0016616">
    <property type="term" value="F:oxidoreductase activity, acting on the CH-OH group of donors, NAD or NADP as acceptor"/>
    <property type="evidence" value="ECO:0007669"/>
    <property type="project" value="TreeGrafter"/>
</dbReference>
<comment type="caution">
    <text evidence="3">The sequence shown here is derived from an EMBL/GenBank/DDBJ whole genome shotgun (WGS) entry which is preliminary data.</text>
</comment>
<evidence type="ECO:0000313" key="4">
    <source>
        <dbReference type="Proteomes" id="UP000236291"/>
    </source>
</evidence>
<proteinExistence type="predicted"/>
<gene>
    <name evidence="3" type="ORF">L195_g018039</name>
</gene>
<dbReference type="InterPro" id="IPR036291">
    <property type="entry name" value="NAD(P)-bd_dom_sf"/>
</dbReference>
<dbReference type="InterPro" id="IPR050425">
    <property type="entry name" value="NAD(P)_dehydrat-like"/>
</dbReference>
<dbReference type="Proteomes" id="UP000236291">
    <property type="component" value="Unassembled WGS sequence"/>
</dbReference>
<dbReference type="ExpressionAtlas" id="A0A2K3MVK3">
    <property type="expression patterns" value="baseline"/>
</dbReference>
<dbReference type="Gene3D" id="3.40.50.720">
    <property type="entry name" value="NAD(P)-binding Rossmann-like Domain"/>
    <property type="match status" value="1"/>
</dbReference>
<dbReference type="SUPFAM" id="SSF51735">
    <property type="entry name" value="NAD(P)-binding Rossmann-fold domains"/>
    <property type="match status" value="1"/>
</dbReference>
<sequence>MERDGEMRNNLEIIIAKLSDVDSLEKAFEGCRGIFHTSAFTDPAGLSGYTPSPRSARPPAIRFLIGSSTIHIRASSPKVLGARKSMAEIEVNVAENVMEACARTPSIKRCVFTSSLAACIWQDNVNSELTPIINHGSWSSESLCIDKK</sequence>
<name>A0A2K3MVK3_TRIPR</name>
<evidence type="ECO:0000313" key="3">
    <source>
        <dbReference type="EMBL" id="PNX94858.1"/>
    </source>
</evidence>
<organism evidence="3 4">
    <name type="scientific">Trifolium pratense</name>
    <name type="common">Red clover</name>
    <dbReference type="NCBI Taxonomy" id="57577"/>
    <lineage>
        <taxon>Eukaryota</taxon>
        <taxon>Viridiplantae</taxon>
        <taxon>Streptophyta</taxon>
        <taxon>Embryophyta</taxon>
        <taxon>Tracheophyta</taxon>
        <taxon>Spermatophyta</taxon>
        <taxon>Magnoliopsida</taxon>
        <taxon>eudicotyledons</taxon>
        <taxon>Gunneridae</taxon>
        <taxon>Pentapetalae</taxon>
        <taxon>rosids</taxon>
        <taxon>fabids</taxon>
        <taxon>Fabales</taxon>
        <taxon>Fabaceae</taxon>
        <taxon>Papilionoideae</taxon>
        <taxon>50 kb inversion clade</taxon>
        <taxon>NPAAA clade</taxon>
        <taxon>Hologalegina</taxon>
        <taxon>IRL clade</taxon>
        <taxon>Trifolieae</taxon>
        <taxon>Trifolium</taxon>
    </lineage>
</organism>
<reference evidence="3 4" key="2">
    <citation type="journal article" date="2017" name="Front. Plant Sci.">
        <title>Gene Classification and Mining of Molecular Markers Useful in Red Clover (Trifolium pratense) Breeding.</title>
        <authorList>
            <person name="Istvanek J."/>
            <person name="Dluhosova J."/>
            <person name="Dluhos P."/>
            <person name="Patkova L."/>
            <person name="Nedelnik J."/>
            <person name="Repkova J."/>
        </authorList>
    </citation>
    <scope>NUCLEOTIDE SEQUENCE [LARGE SCALE GENOMIC DNA]</scope>
    <source>
        <strain evidence="4">cv. Tatra</strain>
        <tissue evidence="3">Young leaves</tissue>
    </source>
</reference>
<reference evidence="3 4" key="1">
    <citation type="journal article" date="2014" name="Am. J. Bot.">
        <title>Genome assembly and annotation for red clover (Trifolium pratense; Fabaceae).</title>
        <authorList>
            <person name="Istvanek J."/>
            <person name="Jaros M."/>
            <person name="Krenek A."/>
            <person name="Repkova J."/>
        </authorList>
    </citation>
    <scope>NUCLEOTIDE SEQUENCE [LARGE SCALE GENOMIC DNA]</scope>
    <source>
        <strain evidence="4">cv. Tatra</strain>
        <tissue evidence="3">Young leaves</tissue>
    </source>
</reference>
<dbReference type="AlphaFoldDB" id="A0A2K3MVK3"/>
<dbReference type="STRING" id="57577.A0A2K3MVK3"/>
<feature type="non-terminal residue" evidence="3">
    <location>
        <position position="148"/>
    </location>
</feature>